<gene>
    <name evidence="1" type="ORF">SAMN05446927_3243</name>
</gene>
<accession>A0A7Z7I683</accession>
<dbReference type="AlphaFoldDB" id="A0A7Z7I683"/>
<keyword evidence="2" id="KW-1185">Reference proteome</keyword>
<organism evidence="1 2">
    <name type="scientific">Caballeronia arationis</name>
    <dbReference type="NCBI Taxonomy" id="1777142"/>
    <lineage>
        <taxon>Bacteria</taxon>
        <taxon>Pseudomonadati</taxon>
        <taxon>Pseudomonadota</taxon>
        <taxon>Betaproteobacteria</taxon>
        <taxon>Burkholderiales</taxon>
        <taxon>Burkholderiaceae</taxon>
        <taxon>Caballeronia</taxon>
    </lineage>
</organism>
<name>A0A7Z7I683_9BURK</name>
<reference evidence="1 2" key="1">
    <citation type="submission" date="2017-09" db="EMBL/GenBank/DDBJ databases">
        <authorList>
            <person name="Varghese N."/>
            <person name="Submissions S."/>
        </authorList>
    </citation>
    <scope>NUCLEOTIDE SEQUENCE [LARGE SCALE GENOMIC DNA]</scope>
    <source>
        <strain evidence="1 2">OK806</strain>
    </source>
</reference>
<comment type="caution">
    <text evidence="1">The sequence shown here is derived from an EMBL/GenBank/DDBJ whole genome shotgun (WGS) entry which is preliminary data.</text>
</comment>
<sequence length="57" mass="6025">MARMVDIASRLSAYTRLPPNCLTTGSGVARIASLAKYPLNENMCVFARECTGAAFGG</sequence>
<dbReference type="EMBL" id="OCSU01000001">
    <property type="protein sequence ID" value="SOE67182.1"/>
    <property type="molecule type" value="Genomic_DNA"/>
</dbReference>
<protein>
    <submittedName>
        <fullName evidence="1">Uncharacterized protein</fullName>
    </submittedName>
</protein>
<evidence type="ECO:0000313" key="2">
    <source>
        <dbReference type="Proteomes" id="UP000219522"/>
    </source>
</evidence>
<evidence type="ECO:0000313" key="1">
    <source>
        <dbReference type="EMBL" id="SOE67182.1"/>
    </source>
</evidence>
<dbReference type="Proteomes" id="UP000219522">
    <property type="component" value="Unassembled WGS sequence"/>
</dbReference>
<proteinExistence type="predicted"/>